<accession>A0A2J6RDI2</accession>
<dbReference type="InterPro" id="IPR000836">
    <property type="entry name" value="PRTase_dom"/>
</dbReference>
<evidence type="ECO:0000313" key="2">
    <source>
        <dbReference type="EMBL" id="PMD36576.1"/>
    </source>
</evidence>
<dbReference type="SUPFAM" id="SSF53271">
    <property type="entry name" value="PRTase-like"/>
    <property type="match status" value="1"/>
</dbReference>
<dbReference type="InterPro" id="IPR029057">
    <property type="entry name" value="PRTase-like"/>
</dbReference>
<evidence type="ECO:0000313" key="3">
    <source>
        <dbReference type="Proteomes" id="UP000235786"/>
    </source>
</evidence>
<dbReference type="STRING" id="1149755.A0A2J6RDI2"/>
<dbReference type="OrthoDB" id="363185at2759"/>
<dbReference type="CDD" id="cd06223">
    <property type="entry name" value="PRTases_typeI"/>
    <property type="match status" value="1"/>
</dbReference>
<dbReference type="AlphaFoldDB" id="A0A2J6RDI2"/>
<protein>
    <recommendedName>
        <fullName evidence="1">Phosphoribosyltransferase domain-containing protein</fullName>
    </recommendedName>
</protein>
<dbReference type="EMBL" id="KZ613950">
    <property type="protein sequence ID" value="PMD36576.1"/>
    <property type="molecule type" value="Genomic_DNA"/>
</dbReference>
<dbReference type="PANTHER" id="PTHR43218">
    <property type="entry name" value="PHOSPHORIBOSYLTRANSFERASE-RELATED"/>
    <property type="match status" value="1"/>
</dbReference>
<proteinExistence type="predicted"/>
<dbReference type="PANTHER" id="PTHR43218:SF1">
    <property type="entry name" value="PHOSPHORIBOSYLTRANSFERASE"/>
    <property type="match status" value="1"/>
</dbReference>
<name>A0A2J6RDI2_HYAVF</name>
<sequence length="229" mass="25571">MSQPHFAEPTTAYWQKFESEDQATSAPWKYGYPATLPDSRIFILPIRQLASNPAEAVASLIINQASISVHDELGSMLADVLRDLEPEVIIGLPTLGLTLAKVVAQKLGKDRYVPLGYSQKFWNTDRLSTEVSSITSPSCLKKLYLDPNQLSLVRGKRAIIIDDAISSGKTLQASWNFLESEEVGAQILVAGVVMRQGDRWKALLDEKRVRWVYQCPLLRAVEGGWDIRE</sequence>
<feature type="domain" description="Phosphoribosyltransferase" evidence="1">
    <location>
        <begin position="72"/>
        <end position="202"/>
    </location>
</feature>
<dbReference type="NCBIfam" id="NF004689">
    <property type="entry name" value="PRK06031.1"/>
    <property type="match status" value="1"/>
</dbReference>
<dbReference type="Pfam" id="PF00156">
    <property type="entry name" value="Pribosyltran"/>
    <property type="match status" value="1"/>
</dbReference>
<gene>
    <name evidence="2" type="ORF">L207DRAFT_636549</name>
</gene>
<reference evidence="2 3" key="1">
    <citation type="submission" date="2016-04" db="EMBL/GenBank/DDBJ databases">
        <title>A degradative enzymes factory behind the ericoid mycorrhizal symbiosis.</title>
        <authorList>
            <consortium name="DOE Joint Genome Institute"/>
            <person name="Martino E."/>
            <person name="Morin E."/>
            <person name="Grelet G."/>
            <person name="Kuo A."/>
            <person name="Kohler A."/>
            <person name="Daghino S."/>
            <person name="Barry K."/>
            <person name="Choi C."/>
            <person name="Cichocki N."/>
            <person name="Clum A."/>
            <person name="Copeland A."/>
            <person name="Hainaut M."/>
            <person name="Haridas S."/>
            <person name="Labutti K."/>
            <person name="Lindquist E."/>
            <person name="Lipzen A."/>
            <person name="Khouja H.-R."/>
            <person name="Murat C."/>
            <person name="Ohm R."/>
            <person name="Olson A."/>
            <person name="Spatafora J."/>
            <person name="Veneault-Fourrey C."/>
            <person name="Henrissat B."/>
            <person name="Grigoriev I."/>
            <person name="Martin F."/>
            <person name="Perotto S."/>
        </authorList>
    </citation>
    <scope>NUCLEOTIDE SEQUENCE [LARGE SCALE GENOMIC DNA]</scope>
    <source>
        <strain evidence="2 3">F</strain>
    </source>
</reference>
<organism evidence="2 3">
    <name type="scientific">Hyaloscypha variabilis (strain UAMH 11265 / GT02V1 / F)</name>
    <name type="common">Meliniomyces variabilis</name>
    <dbReference type="NCBI Taxonomy" id="1149755"/>
    <lineage>
        <taxon>Eukaryota</taxon>
        <taxon>Fungi</taxon>
        <taxon>Dikarya</taxon>
        <taxon>Ascomycota</taxon>
        <taxon>Pezizomycotina</taxon>
        <taxon>Leotiomycetes</taxon>
        <taxon>Helotiales</taxon>
        <taxon>Hyaloscyphaceae</taxon>
        <taxon>Hyaloscypha</taxon>
        <taxon>Hyaloscypha variabilis</taxon>
    </lineage>
</organism>
<keyword evidence="3" id="KW-1185">Reference proteome</keyword>
<evidence type="ECO:0000259" key="1">
    <source>
        <dbReference type="Pfam" id="PF00156"/>
    </source>
</evidence>
<dbReference type="Gene3D" id="3.40.50.2020">
    <property type="match status" value="1"/>
</dbReference>
<dbReference type="Proteomes" id="UP000235786">
    <property type="component" value="Unassembled WGS sequence"/>
</dbReference>